<keyword evidence="1" id="KW-0472">Membrane</keyword>
<gene>
    <name evidence="2" type="ORF">SAMN05216360_112157</name>
</gene>
<dbReference type="STRING" id="582672.SAMN05216360_112157"/>
<dbReference type="Proteomes" id="UP000198704">
    <property type="component" value="Unassembled WGS sequence"/>
</dbReference>
<organism evidence="2 3">
    <name type="scientific">Methylobacterium phyllostachyos</name>
    <dbReference type="NCBI Taxonomy" id="582672"/>
    <lineage>
        <taxon>Bacteria</taxon>
        <taxon>Pseudomonadati</taxon>
        <taxon>Pseudomonadota</taxon>
        <taxon>Alphaproteobacteria</taxon>
        <taxon>Hyphomicrobiales</taxon>
        <taxon>Methylobacteriaceae</taxon>
        <taxon>Methylobacterium</taxon>
    </lineage>
</organism>
<feature type="transmembrane region" description="Helical" evidence="1">
    <location>
        <begin position="12"/>
        <end position="33"/>
    </location>
</feature>
<evidence type="ECO:0000313" key="2">
    <source>
        <dbReference type="EMBL" id="SDN90663.1"/>
    </source>
</evidence>
<dbReference type="AlphaFoldDB" id="A0A1H0F7R8"/>
<reference evidence="3" key="1">
    <citation type="submission" date="2016-10" db="EMBL/GenBank/DDBJ databases">
        <authorList>
            <person name="Varghese N."/>
            <person name="Submissions S."/>
        </authorList>
    </citation>
    <scope>NUCLEOTIDE SEQUENCE [LARGE SCALE GENOMIC DNA]</scope>
    <source>
        <strain evidence="3">BL47</strain>
    </source>
</reference>
<feature type="transmembrane region" description="Helical" evidence="1">
    <location>
        <begin position="216"/>
        <end position="236"/>
    </location>
</feature>
<dbReference type="Pfam" id="PF14023">
    <property type="entry name" value="Bestrophin-like"/>
    <property type="match status" value="1"/>
</dbReference>
<dbReference type="OrthoDB" id="797232at2"/>
<protein>
    <recommendedName>
        <fullName evidence="4">DUF4239 domain-containing protein</fullName>
    </recommendedName>
</protein>
<keyword evidence="3" id="KW-1185">Reference proteome</keyword>
<keyword evidence="1" id="KW-1133">Transmembrane helix</keyword>
<dbReference type="InterPro" id="IPR025333">
    <property type="entry name" value="DUF4239"/>
</dbReference>
<accession>A0A1H0F7R8</accession>
<feature type="transmembrane region" description="Helical" evidence="1">
    <location>
        <begin position="190"/>
        <end position="209"/>
    </location>
</feature>
<dbReference type="RefSeq" id="WP_091718783.1">
    <property type="nucleotide sequence ID" value="NZ_FNHS01000012.1"/>
</dbReference>
<dbReference type="EMBL" id="FNHS01000012">
    <property type="protein sequence ID" value="SDN90663.1"/>
    <property type="molecule type" value="Genomic_DNA"/>
</dbReference>
<evidence type="ECO:0008006" key="4">
    <source>
        <dbReference type="Google" id="ProtNLM"/>
    </source>
</evidence>
<name>A0A1H0F7R8_9HYPH</name>
<evidence type="ECO:0000313" key="3">
    <source>
        <dbReference type="Proteomes" id="UP000198704"/>
    </source>
</evidence>
<keyword evidence="1" id="KW-0812">Transmembrane</keyword>
<proteinExistence type="predicted"/>
<evidence type="ECO:0000256" key="1">
    <source>
        <dbReference type="SAM" id="Phobius"/>
    </source>
</evidence>
<sequence>MLLGLWLDQPLWAIFAALALLFGLLSAVLYGLSHLRRTRPMMRRLGAGMVPTYFTALATLLALLTGFVANDAWERQRSASRALQAERADALALYDLSLASASDMRNIRAALVAYLDAVIEREWPRMSEGGYAPEAGAGLRRVLETVSDPKITAEAGAPTHAALLNAAMALRGDRGDRLALSQTASDGTKWLTLLILAALTLVALGLVHTEHPAAQATVLTTFSLAMVTTLGLIALHERPFDGPLAMSAEPLVIARAAVAGPAP</sequence>
<feature type="transmembrane region" description="Helical" evidence="1">
    <location>
        <begin position="45"/>
        <end position="69"/>
    </location>
</feature>